<name>A0ABS7Z9L4_9SPHI</name>
<accession>A0ABS7Z9L4</accession>
<gene>
    <name evidence="1" type="ORF">IPZ78_13090</name>
</gene>
<organism evidence="1 2">
    <name type="scientific">Sphingobacterium bovistauri</name>
    <dbReference type="NCBI Taxonomy" id="2781959"/>
    <lineage>
        <taxon>Bacteria</taxon>
        <taxon>Pseudomonadati</taxon>
        <taxon>Bacteroidota</taxon>
        <taxon>Sphingobacteriia</taxon>
        <taxon>Sphingobacteriales</taxon>
        <taxon>Sphingobacteriaceae</taxon>
        <taxon>Sphingobacterium</taxon>
    </lineage>
</organism>
<evidence type="ECO:0000313" key="2">
    <source>
        <dbReference type="Proteomes" id="UP001165302"/>
    </source>
</evidence>
<dbReference type="Pfam" id="PF14114">
    <property type="entry name" value="DUF4286"/>
    <property type="match status" value="1"/>
</dbReference>
<evidence type="ECO:0000313" key="1">
    <source>
        <dbReference type="EMBL" id="MCA5006086.1"/>
    </source>
</evidence>
<protein>
    <submittedName>
        <fullName evidence="1">DUF4286 family protein</fullName>
    </submittedName>
</protein>
<keyword evidence="2" id="KW-1185">Reference proteome</keyword>
<dbReference type="Proteomes" id="UP001165302">
    <property type="component" value="Unassembled WGS sequence"/>
</dbReference>
<dbReference type="InterPro" id="IPR025563">
    <property type="entry name" value="DUF4286"/>
</dbReference>
<comment type="caution">
    <text evidence="1">The sequence shown here is derived from an EMBL/GenBank/DDBJ whole genome shotgun (WGS) entry which is preliminary data.</text>
</comment>
<proteinExistence type="predicted"/>
<sequence>MYLYNISIIVENERHESLIQWVRENWLSTLPEGVKLLKMLDSPHEGQTYCVQLMFEYPSDIPNFQKEKLILLQEYIAENHLEKAFLFDSTMKYL</sequence>
<dbReference type="RefSeq" id="WP_225554422.1">
    <property type="nucleotide sequence ID" value="NZ_JADEYP010000026.1"/>
</dbReference>
<reference evidence="1" key="1">
    <citation type="submission" date="2020-10" db="EMBL/GenBank/DDBJ databases">
        <authorList>
            <person name="Lu T."/>
            <person name="Wang Q."/>
            <person name="Han X."/>
        </authorList>
    </citation>
    <scope>NUCLEOTIDE SEQUENCE</scope>
    <source>
        <strain evidence="1">WQ 366</strain>
    </source>
</reference>
<dbReference type="EMBL" id="JADEYP010000026">
    <property type="protein sequence ID" value="MCA5006086.1"/>
    <property type="molecule type" value="Genomic_DNA"/>
</dbReference>